<dbReference type="EMBL" id="MZZM01000005">
    <property type="protein sequence ID" value="ORJ64105.1"/>
    <property type="molecule type" value="Genomic_DNA"/>
</dbReference>
<reference evidence="1 2" key="1">
    <citation type="submission" date="2017-03" db="EMBL/GenBank/DDBJ databases">
        <title>Genomic insights into Mycobacterium simiae human colonization.</title>
        <authorList>
            <person name="Steffani J.L."/>
            <person name="Brunck M.E."/>
            <person name="Cruz E."/>
            <person name="Montiel R."/>
            <person name="Barona F."/>
        </authorList>
    </citation>
    <scope>NUCLEOTIDE SEQUENCE [LARGE SCALE GENOMIC DNA]</scope>
    <source>
        <strain evidence="1 2">MsiGto</strain>
    </source>
</reference>
<dbReference type="STRING" id="1784.VC42_04985"/>
<evidence type="ECO:0000313" key="1">
    <source>
        <dbReference type="EMBL" id="ORJ64105.1"/>
    </source>
</evidence>
<dbReference type="AlphaFoldDB" id="A0A1X0YG52"/>
<proteinExistence type="predicted"/>
<keyword evidence="2" id="KW-1185">Reference proteome</keyword>
<name>A0A1X0YG52_MYCSI</name>
<sequence>MRNHLGIGGRKLTNAINVLDEVGSIPASRNGFRCCAASLEAAVAAAVRLAELRERVDISRIEMMRAMPNRLLHKGLLAVVFWRAAAYRVWQLRHCLGSRRTSVS</sequence>
<protein>
    <submittedName>
        <fullName evidence="1">Uncharacterized protein</fullName>
    </submittedName>
</protein>
<comment type="caution">
    <text evidence="1">The sequence shown here is derived from an EMBL/GenBank/DDBJ whole genome shotgun (WGS) entry which is preliminary data.</text>
</comment>
<dbReference type="Proteomes" id="UP000193040">
    <property type="component" value="Unassembled WGS sequence"/>
</dbReference>
<evidence type="ECO:0000313" key="2">
    <source>
        <dbReference type="Proteomes" id="UP000193040"/>
    </source>
</evidence>
<gene>
    <name evidence="1" type="ORF">B5M45_02545</name>
</gene>
<accession>A0A1X0YG52</accession>
<organism evidence="1 2">
    <name type="scientific">Mycobacterium simiae</name>
    <name type="common">Mycobacterium habana</name>
    <dbReference type="NCBI Taxonomy" id="1784"/>
    <lineage>
        <taxon>Bacteria</taxon>
        <taxon>Bacillati</taxon>
        <taxon>Actinomycetota</taxon>
        <taxon>Actinomycetes</taxon>
        <taxon>Mycobacteriales</taxon>
        <taxon>Mycobacteriaceae</taxon>
        <taxon>Mycobacterium</taxon>
        <taxon>Mycobacterium simiae complex</taxon>
    </lineage>
</organism>